<accession>A0ACD3BDI3</accession>
<evidence type="ECO:0000313" key="1">
    <source>
        <dbReference type="EMBL" id="TFK75672.1"/>
    </source>
</evidence>
<name>A0ACD3BDI3_9AGAR</name>
<proteinExistence type="predicted"/>
<dbReference type="Proteomes" id="UP000308600">
    <property type="component" value="Unassembled WGS sequence"/>
</dbReference>
<gene>
    <name evidence="1" type="ORF">BDN72DRAFT_892169</name>
</gene>
<sequence length="642" mass="72113">MAQHDESMPHSSRQPRTGLYPYDHRVQSYAPPPRVPVKLLPTQVLCKIFATCARISAYDRNWTWITVTHVCSAWRRAALAHPPLWGNIDFTHSKLTTLTLKRAKSVPLVIRTTVENHNIKQLHQILHTSPLVHEIDIVSSLHGFQSLTEALTKPHPQLKSLSIVILGHRDNREVAHYKIPSSVTDGTPLPALTTLELHRSPFALVSPRFVSLTHLSLHSLPPSERPELRDFLVALVRFPFLQSLTLVDAFPLPITPGSPSDNGRCIRLPRLLSITLQGGIVEVSQLLDHLILPPMARIKCSVDYLNASHVNQYGDPEPLYDIRRLAKALGEHLSSGARSFPLHKVVLTSREESFRFTSSANHDLNPGFRQSFRIRGFRADSGWENAALDLSLNITSRPCEDEVIIAWLTMLWRVVPLANVHTLALQHLDIITQKSWQKLLEGLPSVQVIEINGYPPSGLIWALLLNAKAHGEIDADDSEEYSDGSSSGRSERGPGSAIFLPCLKDIYLYDVDCFQGGFMVCSTSPINSHRDVDDSRFLDVLLYYLQQRLEYAQREAPRLSGPHKAIRSLRLFQCKNVLDSVMGELRKCIRDVYWDRRGGMDEDQALELRGVATYRRRVLVPGSAGSGSTTRHFQRLATIQGA</sequence>
<reference evidence="1 2" key="1">
    <citation type="journal article" date="2019" name="Nat. Ecol. Evol.">
        <title>Megaphylogeny resolves global patterns of mushroom evolution.</title>
        <authorList>
            <person name="Varga T."/>
            <person name="Krizsan K."/>
            <person name="Foldi C."/>
            <person name="Dima B."/>
            <person name="Sanchez-Garcia M."/>
            <person name="Sanchez-Ramirez S."/>
            <person name="Szollosi G.J."/>
            <person name="Szarkandi J.G."/>
            <person name="Papp V."/>
            <person name="Albert L."/>
            <person name="Andreopoulos W."/>
            <person name="Angelini C."/>
            <person name="Antonin V."/>
            <person name="Barry K.W."/>
            <person name="Bougher N.L."/>
            <person name="Buchanan P."/>
            <person name="Buyck B."/>
            <person name="Bense V."/>
            <person name="Catcheside P."/>
            <person name="Chovatia M."/>
            <person name="Cooper J."/>
            <person name="Damon W."/>
            <person name="Desjardin D."/>
            <person name="Finy P."/>
            <person name="Geml J."/>
            <person name="Haridas S."/>
            <person name="Hughes K."/>
            <person name="Justo A."/>
            <person name="Karasinski D."/>
            <person name="Kautmanova I."/>
            <person name="Kiss B."/>
            <person name="Kocsube S."/>
            <person name="Kotiranta H."/>
            <person name="LaButti K.M."/>
            <person name="Lechner B.E."/>
            <person name="Liimatainen K."/>
            <person name="Lipzen A."/>
            <person name="Lukacs Z."/>
            <person name="Mihaltcheva S."/>
            <person name="Morgado L.N."/>
            <person name="Niskanen T."/>
            <person name="Noordeloos M.E."/>
            <person name="Ohm R.A."/>
            <person name="Ortiz-Santana B."/>
            <person name="Ovrebo C."/>
            <person name="Racz N."/>
            <person name="Riley R."/>
            <person name="Savchenko A."/>
            <person name="Shiryaev A."/>
            <person name="Soop K."/>
            <person name="Spirin V."/>
            <person name="Szebenyi C."/>
            <person name="Tomsovsky M."/>
            <person name="Tulloss R.E."/>
            <person name="Uehling J."/>
            <person name="Grigoriev I.V."/>
            <person name="Vagvolgyi C."/>
            <person name="Papp T."/>
            <person name="Martin F.M."/>
            <person name="Miettinen O."/>
            <person name="Hibbett D.S."/>
            <person name="Nagy L.G."/>
        </authorList>
    </citation>
    <scope>NUCLEOTIDE SEQUENCE [LARGE SCALE GENOMIC DNA]</scope>
    <source>
        <strain evidence="1 2">NL-1719</strain>
    </source>
</reference>
<keyword evidence="2" id="KW-1185">Reference proteome</keyword>
<organism evidence="1 2">
    <name type="scientific">Pluteus cervinus</name>
    <dbReference type="NCBI Taxonomy" id="181527"/>
    <lineage>
        <taxon>Eukaryota</taxon>
        <taxon>Fungi</taxon>
        <taxon>Dikarya</taxon>
        <taxon>Basidiomycota</taxon>
        <taxon>Agaricomycotina</taxon>
        <taxon>Agaricomycetes</taxon>
        <taxon>Agaricomycetidae</taxon>
        <taxon>Agaricales</taxon>
        <taxon>Pluteineae</taxon>
        <taxon>Pluteaceae</taxon>
        <taxon>Pluteus</taxon>
    </lineage>
</organism>
<evidence type="ECO:0000313" key="2">
    <source>
        <dbReference type="Proteomes" id="UP000308600"/>
    </source>
</evidence>
<dbReference type="EMBL" id="ML208262">
    <property type="protein sequence ID" value="TFK75672.1"/>
    <property type="molecule type" value="Genomic_DNA"/>
</dbReference>
<protein>
    <submittedName>
        <fullName evidence="1">Uncharacterized protein</fullName>
    </submittedName>
</protein>